<sequence>MWWILTRNAEDEGATEKLKRDLWLPPKGVEVTDPRSPWYSGNEASGFGSLKSALGM</sequence>
<feature type="region of interest" description="Disordered" evidence="1">
    <location>
        <begin position="34"/>
        <end position="56"/>
    </location>
</feature>
<accession>A0A8S5LH11</accession>
<name>A0A8S5LH11_9CAUD</name>
<evidence type="ECO:0000313" key="2">
    <source>
        <dbReference type="EMBL" id="DAD69278.1"/>
    </source>
</evidence>
<evidence type="ECO:0000256" key="1">
    <source>
        <dbReference type="SAM" id="MobiDB-lite"/>
    </source>
</evidence>
<reference evidence="2" key="1">
    <citation type="journal article" date="2021" name="Proc. Natl. Acad. Sci. U.S.A.">
        <title>A Catalog of Tens of Thousands of Viruses from Human Metagenomes Reveals Hidden Associations with Chronic Diseases.</title>
        <authorList>
            <person name="Tisza M.J."/>
            <person name="Buck C.B."/>
        </authorList>
    </citation>
    <scope>NUCLEOTIDE SEQUENCE</scope>
    <source>
        <strain evidence="2">Cte0t5</strain>
    </source>
</reference>
<dbReference type="EMBL" id="BK014717">
    <property type="protein sequence ID" value="DAD69278.1"/>
    <property type="molecule type" value="Genomic_DNA"/>
</dbReference>
<protein>
    <submittedName>
        <fullName evidence="2">Uncharacterized protein</fullName>
    </submittedName>
</protein>
<proteinExistence type="predicted"/>
<organism evidence="2">
    <name type="scientific">Myoviridae sp. cte0t5</name>
    <dbReference type="NCBI Taxonomy" id="2823549"/>
    <lineage>
        <taxon>Viruses</taxon>
        <taxon>Duplodnaviria</taxon>
        <taxon>Heunggongvirae</taxon>
        <taxon>Uroviricota</taxon>
        <taxon>Caudoviricetes</taxon>
    </lineage>
</organism>